<sequence length="463" mass="51741">MPSSDSGGPSAADIITHVGVPLAMAGVLPVAYSVTTTLIFQRKVQKQLDRSQAGVIRSTEILNSVVEIHLPRYRLAAPDATDGLLGPRVRPGDIYPRSRLPGRTWTFLTWHRQEVGTKVQRSTPGDEPRQPQAEIRFYDLIDRLYRLGAKPDPSGWEELRTRGTWIRRGLVLMRIGSSDALLIAASDAPDGFLTLRLGPDVDWQQVQHRQGITFPEVDSIILHTVPVNGQSIMQENEQNPNDSPANVPIGNDPSPSAEEEDQETSTARGGSKAQKVYSLPILCRFSDEGLALTEEPARARLIDQKEDRVRSPLAICGSQKKNYITEADRYHVNLFYPADNKRFKGAFSSPRWDIQRVAEYGVSWMQWVERKLRGLSGEDIAVIILYNMVVDPLFAAAIYEMLVRWKVCTDNGEAMPIEYTGSVRTLGLFAETSLLLSFIARLASEPRFSMQSCVETFKYVKLG</sequence>
<organism evidence="2 3">
    <name type="scientific">Apiospora rasikravindrae</name>
    <dbReference type="NCBI Taxonomy" id="990691"/>
    <lineage>
        <taxon>Eukaryota</taxon>
        <taxon>Fungi</taxon>
        <taxon>Dikarya</taxon>
        <taxon>Ascomycota</taxon>
        <taxon>Pezizomycotina</taxon>
        <taxon>Sordariomycetes</taxon>
        <taxon>Xylariomycetidae</taxon>
        <taxon>Amphisphaeriales</taxon>
        <taxon>Apiosporaceae</taxon>
        <taxon>Apiospora</taxon>
    </lineage>
</organism>
<comment type="caution">
    <text evidence="2">The sequence shown here is derived from an EMBL/GenBank/DDBJ whole genome shotgun (WGS) entry which is preliminary data.</text>
</comment>
<feature type="compositionally biased region" description="Polar residues" evidence="1">
    <location>
        <begin position="234"/>
        <end position="244"/>
    </location>
</feature>
<evidence type="ECO:0000256" key="1">
    <source>
        <dbReference type="SAM" id="MobiDB-lite"/>
    </source>
</evidence>
<name>A0ABR1T7R2_9PEZI</name>
<protein>
    <submittedName>
        <fullName evidence="2">Uncharacterized protein</fullName>
    </submittedName>
</protein>
<feature type="region of interest" description="Disordered" evidence="1">
    <location>
        <begin position="234"/>
        <end position="272"/>
    </location>
</feature>
<reference evidence="2 3" key="1">
    <citation type="submission" date="2023-01" db="EMBL/GenBank/DDBJ databases">
        <title>Analysis of 21 Apiospora genomes using comparative genomics revels a genus with tremendous synthesis potential of carbohydrate active enzymes and secondary metabolites.</title>
        <authorList>
            <person name="Sorensen T."/>
        </authorList>
    </citation>
    <scope>NUCLEOTIDE SEQUENCE [LARGE SCALE GENOMIC DNA]</scope>
    <source>
        <strain evidence="2 3">CBS 33761</strain>
    </source>
</reference>
<gene>
    <name evidence="2" type="ORF">PG993_006528</name>
</gene>
<evidence type="ECO:0000313" key="2">
    <source>
        <dbReference type="EMBL" id="KAK8042005.1"/>
    </source>
</evidence>
<evidence type="ECO:0000313" key="3">
    <source>
        <dbReference type="Proteomes" id="UP001444661"/>
    </source>
</evidence>
<accession>A0ABR1T7R2</accession>
<dbReference type="EMBL" id="JAQQWK010000005">
    <property type="protein sequence ID" value="KAK8042005.1"/>
    <property type="molecule type" value="Genomic_DNA"/>
</dbReference>
<dbReference type="Proteomes" id="UP001444661">
    <property type="component" value="Unassembled WGS sequence"/>
</dbReference>
<keyword evidence="3" id="KW-1185">Reference proteome</keyword>
<proteinExistence type="predicted"/>